<keyword evidence="2" id="KW-1185">Reference proteome</keyword>
<sequence length="178" mass="19709">MPHTMCDVQCALRSRANRQVMSGVTSYRECGIIQRRGEDLAHDHLLDLCLLHTQHHLPSRVLTTILLARSVYPAEIHLLVLELHTVPLSGAFFYTATTSRKVWHRNGFSVCQHLRPLFCAGKGLSQPRPACEPATAVCQCPSACQEPKHVCCGSICLARSAQPPHCRSRGCTLAGCKW</sequence>
<gene>
    <name evidence="1" type="ORF">BDZ85DRAFT_61729</name>
</gene>
<protein>
    <submittedName>
        <fullName evidence="1">Uncharacterized protein</fullName>
    </submittedName>
</protein>
<dbReference type="Proteomes" id="UP000799538">
    <property type="component" value="Unassembled WGS sequence"/>
</dbReference>
<organism evidence="1 2">
    <name type="scientific">Elsinoe ampelina</name>
    <dbReference type="NCBI Taxonomy" id="302913"/>
    <lineage>
        <taxon>Eukaryota</taxon>
        <taxon>Fungi</taxon>
        <taxon>Dikarya</taxon>
        <taxon>Ascomycota</taxon>
        <taxon>Pezizomycotina</taxon>
        <taxon>Dothideomycetes</taxon>
        <taxon>Dothideomycetidae</taxon>
        <taxon>Myriangiales</taxon>
        <taxon>Elsinoaceae</taxon>
        <taxon>Elsinoe</taxon>
    </lineage>
</organism>
<proteinExistence type="predicted"/>
<name>A0A6A6G027_9PEZI</name>
<evidence type="ECO:0000313" key="1">
    <source>
        <dbReference type="EMBL" id="KAF2218999.1"/>
    </source>
</evidence>
<evidence type="ECO:0000313" key="2">
    <source>
        <dbReference type="Proteomes" id="UP000799538"/>
    </source>
</evidence>
<accession>A0A6A6G027</accession>
<dbReference type="AlphaFoldDB" id="A0A6A6G027"/>
<dbReference type="EMBL" id="ML992522">
    <property type="protein sequence ID" value="KAF2218999.1"/>
    <property type="molecule type" value="Genomic_DNA"/>
</dbReference>
<reference evidence="2" key="1">
    <citation type="journal article" date="2020" name="Stud. Mycol.">
        <title>101 Dothideomycetes genomes: A test case for predicting lifestyles and emergence of pathogens.</title>
        <authorList>
            <person name="Haridas S."/>
            <person name="Albert R."/>
            <person name="Binder M."/>
            <person name="Bloem J."/>
            <person name="LaButti K."/>
            <person name="Salamov A."/>
            <person name="Andreopoulos B."/>
            <person name="Baker S."/>
            <person name="Barry K."/>
            <person name="Bills G."/>
            <person name="Bluhm B."/>
            <person name="Cannon C."/>
            <person name="Castanera R."/>
            <person name="Culley D."/>
            <person name="Daum C."/>
            <person name="Ezra D."/>
            <person name="Gonzalez J."/>
            <person name="Henrissat B."/>
            <person name="Kuo A."/>
            <person name="Liang C."/>
            <person name="Lipzen A."/>
            <person name="Lutzoni F."/>
            <person name="Magnuson J."/>
            <person name="Mondo S."/>
            <person name="Nolan M."/>
            <person name="Ohm R."/>
            <person name="Pangilinan J."/>
            <person name="Park H.-J."/>
            <person name="Ramirez L."/>
            <person name="Alfaro M."/>
            <person name="Sun H."/>
            <person name="Tritt A."/>
            <person name="Yoshinaga Y."/>
            <person name="Zwiers L.-H."/>
            <person name="Turgeon B."/>
            <person name="Goodwin S."/>
            <person name="Spatafora J."/>
            <person name="Crous P."/>
            <person name="Grigoriev I."/>
        </authorList>
    </citation>
    <scope>NUCLEOTIDE SEQUENCE [LARGE SCALE GENOMIC DNA]</scope>
    <source>
        <strain evidence="2">CECT 20119</strain>
    </source>
</reference>